<dbReference type="InterPro" id="IPR014247">
    <property type="entry name" value="Spore_lipoprot_YhcN/YlaJ"/>
</dbReference>
<feature type="region of interest" description="Disordered" evidence="1">
    <location>
        <begin position="29"/>
        <end position="68"/>
    </location>
</feature>
<keyword evidence="4" id="KW-1185">Reference proteome</keyword>
<evidence type="ECO:0000313" key="3">
    <source>
        <dbReference type="EMBL" id="MFD1219886.1"/>
    </source>
</evidence>
<sequence>MPHSKTKKMICLMSACLVVGVMAGCNKKTAQPAPNTHTNNTVHQQAASPSPSPASSPSPSASSAPSPAAGEHINIAHQAAQRISQIPSVSSATVLVSRHNAYVAAMMKDRNGPLSRDVENQISQQVKSTDPNIHNVYVSTNPDFVQRVNNYAADVGAGRPVSGFVQEFAEMVRRVFPTAH</sequence>
<feature type="compositionally biased region" description="Polar residues" evidence="1">
    <location>
        <begin position="29"/>
        <end position="45"/>
    </location>
</feature>
<evidence type="ECO:0000313" key="4">
    <source>
        <dbReference type="Proteomes" id="UP001597180"/>
    </source>
</evidence>
<gene>
    <name evidence="3" type="ORF">ACFQ4B_07135</name>
</gene>
<dbReference type="Proteomes" id="UP001597180">
    <property type="component" value="Unassembled WGS sequence"/>
</dbReference>
<accession>A0ABW3UJ50</accession>
<dbReference type="InterPro" id="IPR019076">
    <property type="entry name" value="Spore_lipoprot_YhcN/YlaJ-like"/>
</dbReference>
<dbReference type="Pfam" id="PF09580">
    <property type="entry name" value="Spore_YhcN_YlaJ"/>
    <property type="match status" value="1"/>
</dbReference>
<comment type="caution">
    <text evidence="3">The sequence shown here is derived from an EMBL/GenBank/DDBJ whole genome shotgun (WGS) entry which is preliminary data.</text>
</comment>
<evidence type="ECO:0000256" key="2">
    <source>
        <dbReference type="SAM" id="SignalP"/>
    </source>
</evidence>
<name>A0ABW3UJ50_9BACL</name>
<dbReference type="PROSITE" id="PS51257">
    <property type="entry name" value="PROKAR_LIPOPROTEIN"/>
    <property type="match status" value="1"/>
</dbReference>
<feature type="signal peptide" evidence="2">
    <location>
        <begin position="1"/>
        <end position="23"/>
    </location>
</feature>
<feature type="compositionally biased region" description="Low complexity" evidence="1">
    <location>
        <begin position="57"/>
        <end position="68"/>
    </location>
</feature>
<dbReference type="EMBL" id="JBHTLU010000012">
    <property type="protein sequence ID" value="MFD1219886.1"/>
    <property type="molecule type" value="Genomic_DNA"/>
</dbReference>
<evidence type="ECO:0000256" key="1">
    <source>
        <dbReference type="SAM" id="MobiDB-lite"/>
    </source>
</evidence>
<proteinExistence type="predicted"/>
<feature type="chain" id="PRO_5045732934" evidence="2">
    <location>
        <begin position="24"/>
        <end position="180"/>
    </location>
</feature>
<reference evidence="4" key="1">
    <citation type="journal article" date="2019" name="Int. J. Syst. Evol. Microbiol.">
        <title>The Global Catalogue of Microorganisms (GCM) 10K type strain sequencing project: providing services to taxonomists for standard genome sequencing and annotation.</title>
        <authorList>
            <consortium name="The Broad Institute Genomics Platform"/>
            <consortium name="The Broad Institute Genome Sequencing Center for Infectious Disease"/>
            <person name="Wu L."/>
            <person name="Ma J."/>
        </authorList>
    </citation>
    <scope>NUCLEOTIDE SEQUENCE [LARGE SCALE GENOMIC DNA]</scope>
    <source>
        <strain evidence="4">CCUG 53270</strain>
    </source>
</reference>
<protein>
    <submittedName>
        <fullName evidence="3">YhcN/YlaJ family sporulation lipoprotein</fullName>
    </submittedName>
</protein>
<organism evidence="3 4">
    <name type="scientific">Paenibacillus vulneris</name>
    <dbReference type="NCBI Taxonomy" id="1133364"/>
    <lineage>
        <taxon>Bacteria</taxon>
        <taxon>Bacillati</taxon>
        <taxon>Bacillota</taxon>
        <taxon>Bacilli</taxon>
        <taxon>Bacillales</taxon>
        <taxon>Paenibacillaceae</taxon>
        <taxon>Paenibacillus</taxon>
    </lineage>
</organism>
<keyword evidence="2" id="KW-0732">Signal</keyword>
<keyword evidence="3" id="KW-0449">Lipoprotein</keyword>
<dbReference type="NCBIfam" id="TIGR02898">
    <property type="entry name" value="spore_YhcN_YlaJ"/>
    <property type="match status" value="1"/>
</dbReference>
<dbReference type="RefSeq" id="WP_079909300.1">
    <property type="nucleotide sequence ID" value="NZ_BAABJG010000055.1"/>
</dbReference>